<evidence type="ECO:0000256" key="3">
    <source>
        <dbReference type="ARBA" id="ARBA00022525"/>
    </source>
</evidence>
<proteinExistence type="inferred from homology"/>
<evidence type="ECO:0000313" key="6">
    <source>
        <dbReference type="EMBL" id="CAB3375682.1"/>
    </source>
</evidence>
<dbReference type="Proteomes" id="UP000494165">
    <property type="component" value="Unassembled WGS sequence"/>
</dbReference>
<evidence type="ECO:0000313" key="7">
    <source>
        <dbReference type="Proteomes" id="UP000494165"/>
    </source>
</evidence>
<keyword evidence="3" id="KW-0964">Secreted</keyword>
<name>A0A8S1CY63_9INSE</name>
<comment type="subcellular location">
    <subcellularLocation>
        <location evidence="1">Secreted</location>
    </subcellularLocation>
</comment>
<evidence type="ECO:0000256" key="2">
    <source>
        <dbReference type="ARBA" id="ARBA00009127"/>
    </source>
</evidence>
<evidence type="ECO:0000256" key="5">
    <source>
        <dbReference type="SAM" id="Phobius"/>
    </source>
</evidence>
<feature type="transmembrane region" description="Helical" evidence="5">
    <location>
        <begin position="331"/>
        <end position="356"/>
    </location>
</feature>
<dbReference type="GO" id="GO:0005576">
    <property type="term" value="C:extracellular region"/>
    <property type="evidence" value="ECO:0007669"/>
    <property type="project" value="UniProtKB-SubCell"/>
</dbReference>
<dbReference type="EMBL" id="CADEPI010000117">
    <property type="protein sequence ID" value="CAB3375682.1"/>
    <property type="molecule type" value="Genomic_DNA"/>
</dbReference>
<keyword evidence="5" id="KW-1133">Transmembrane helix</keyword>
<organism evidence="6 7">
    <name type="scientific">Cloeon dipterum</name>
    <dbReference type="NCBI Taxonomy" id="197152"/>
    <lineage>
        <taxon>Eukaryota</taxon>
        <taxon>Metazoa</taxon>
        <taxon>Ecdysozoa</taxon>
        <taxon>Arthropoda</taxon>
        <taxon>Hexapoda</taxon>
        <taxon>Insecta</taxon>
        <taxon>Pterygota</taxon>
        <taxon>Palaeoptera</taxon>
        <taxon>Ephemeroptera</taxon>
        <taxon>Pisciforma</taxon>
        <taxon>Baetidae</taxon>
        <taxon>Cloeon</taxon>
    </lineage>
</organism>
<keyword evidence="5" id="KW-0472">Membrane</keyword>
<accession>A0A8S1CY63</accession>
<comment type="caution">
    <text evidence="6">The sequence shown here is derived from an EMBL/GenBank/DDBJ whole genome shotgun (WGS) entry which is preliminary data.</text>
</comment>
<reference evidence="6 7" key="1">
    <citation type="submission" date="2020-04" db="EMBL/GenBank/DDBJ databases">
        <authorList>
            <person name="Alioto T."/>
            <person name="Alioto T."/>
            <person name="Gomez Garrido J."/>
        </authorList>
    </citation>
    <scope>NUCLEOTIDE SEQUENCE [LARGE SCALE GENOMIC DNA]</scope>
</reference>
<dbReference type="InterPro" id="IPR017996">
    <property type="entry name" value="MRJP/yellow-related"/>
</dbReference>
<feature type="region of interest" description="Disordered" evidence="4">
    <location>
        <begin position="369"/>
        <end position="428"/>
    </location>
</feature>
<evidence type="ECO:0000256" key="1">
    <source>
        <dbReference type="ARBA" id="ARBA00004613"/>
    </source>
</evidence>
<evidence type="ECO:0000256" key="4">
    <source>
        <dbReference type="SAM" id="MobiDB-lite"/>
    </source>
</evidence>
<keyword evidence="7" id="KW-1185">Reference proteome</keyword>
<gene>
    <name evidence="6" type="ORF">CLODIP_2_CD14906</name>
</gene>
<evidence type="ECO:0008006" key="8">
    <source>
        <dbReference type="Google" id="ProtNLM"/>
    </source>
</evidence>
<sequence length="428" mass="47528">MSGLSVRSVHCRPPLGEGLRCIFVTLLSKGILKRIKMAACLPLLLVCCFLCCVDVQRLEFQVVQRWAGLEWPPAVINSKQRLDEGFFEPFGLAVSSEQQVYVGLPRHATTDTPSTLHPSSPWTNISTDCNPFRSPCFRCGTTAASCRACKGCRKCRPKLWVLDPKDRRRNGSLTHRFGEQVAPVETTRSKGGWPPYDAALGPQSAGRRVQVSTLAVAGNRLFFARLADAKLFALPLEPLRVPNQLPEVEEILSKSAPSTKILSNNAGVLYFDLEGRNAIATWDTNREQYTEKIIHWTDGQLLSPGPLNFALDLSLVLLKAKVDANDDYFDAYLALAFTSFNFSFIVVMLCLINLCLIKAKNVIYSNTDGQLSHRSTPRAPKEAPRPRAADKPACRTLRAAHHHHPRASMAKSSRSRDRRESTQCLLSA</sequence>
<dbReference type="AlphaFoldDB" id="A0A8S1CY63"/>
<dbReference type="Pfam" id="PF03022">
    <property type="entry name" value="MRJP"/>
    <property type="match status" value="1"/>
</dbReference>
<keyword evidence="5" id="KW-0812">Transmembrane</keyword>
<comment type="similarity">
    <text evidence="2">Belongs to the major royal jelly protein family.</text>
</comment>
<dbReference type="Gene3D" id="2.120.10.30">
    <property type="entry name" value="TolB, C-terminal domain"/>
    <property type="match status" value="1"/>
</dbReference>
<feature type="compositionally biased region" description="Basic and acidic residues" evidence="4">
    <location>
        <begin position="379"/>
        <end position="393"/>
    </location>
</feature>
<dbReference type="InterPro" id="IPR011042">
    <property type="entry name" value="6-blade_b-propeller_TolB-like"/>
</dbReference>
<protein>
    <recommendedName>
        <fullName evidence="8">Bee-milk protein</fullName>
    </recommendedName>
</protein>